<dbReference type="GO" id="GO:0003676">
    <property type="term" value="F:nucleic acid binding"/>
    <property type="evidence" value="ECO:0007669"/>
    <property type="project" value="InterPro"/>
</dbReference>
<reference evidence="1 2" key="1">
    <citation type="submission" date="2014-04" db="EMBL/GenBank/DDBJ databases">
        <title>Evolutionary Origins and Diversification of the Mycorrhizal Mutualists.</title>
        <authorList>
            <consortium name="DOE Joint Genome Institute"/>
            <consortium name="Mycorrhizal Genomics Consortium"/>
            <person name="Kohler A."/>
            <person name="Kuo A."/>
            <person name="Nagy L.G."/>
            <person name="Floudas D."/>
            <person name="Copeland A."/>
            <person name="Barry K.W."/>
            <person name="Cichocki N."/>
            <person name="Veneault-Fourrey C."/>
            <person name="LaButti K."/>
            <person name="Lindquist E.A."/>
            <person name="Lipzen A."/>
            <person name="Lundell T."/>
            <person name="Morin E."/>
            <person name="Murat C."/>
            <person name="Riley R."/>
            <person name="Ohm R."/>
            <person name="Sun H."/>
            <person name="Tunlid A."/>
            <person name="Henrissat B."/>
            <person name="Grigoriev I.V."/>
            <person name="Hibbett D.S."/>
            <person name="Martin F."/>
        </authorList>
    </citation>
    <scope>NUCLEOTIDE SEQUENCE [LARGE SCALE GENOMIC DNA]</scope>
    <source>
        <strain evidence="1 2">Koide BX008</strain>
    </source>
</reference>
<dbReference type="STRING" id="946122.A0A0C2XAZ0"/>
<keyword evidence="2" id="KW-1185">Reference proteome</keyword>
<dbReference type="InterPro" id="IPR012677">
    <property type="entry name" value="Nucleotide-bd_a/b_plait_sf"/>
</dbReference>
<proteinExistence type="predicted"/>
<dbReference type="Gene3D" id="3.30.70.330">
    <property type="match status" value="1"/>
</dbReference>
<dbReference type="EMBL" id="KN818236">
    <property type="protein sequence ID" value="KIL66486.1"/>
    <property type="molecule type" value="Genomic_DNA"/>
</dbReference>
<organism evidence="1 2">
    <name type="scientific">Amanita muscaria (strain Koide BX008)</name>
    <dbReference type="NCBI Taxonomy" id="946122"/>
    <lineage>
        <taxon>Eukaryota</taxon>
        <taxon>Fungi</taxon>
        <taxon>Dikarya</taxon>
        <taxon>Basidiomycota</taxon>
        <taxon>Agaricomycotina</taxon>
        <taxon>Agaricomycetes</taxon>
        <taxon>Agaricomycetidae</taxon>
        <taxon>Agaricales</taxon>
        <taxon>Pluteineae</taxon>
        <taxon>Amanitaceae</taxon>
        <taxon>Amanita</taxon>
    </lineage>
</organism>
<dbReference type="AlphaFoldDB" id="A0A0C2XAZ0"/>
<dbReference type="InParanoid" id="A0A0C2XAZ0"/>
<evidence type="ECO:0000313" key="2">
    <source>
        <dbReference type="Proteomes" id="UP000054549"/>
    </source>
</evidence>
<dbReference type="HOGENOM" id="CLU_2263057_0_0_1"/>
<sequence length="103" mass="11797">MKHFIIINVCLEAVFVNIGTRSRKQRESRGFGVVTMETAEEAEAVIMYCFERSRTRGKILTVDKARRGARILTRGQYYDPPNAQEYVSRSNQTLDPFLCFVSG</sequence>
<dbReference type="InterPro" id="IPR035979">
    <property type="entry name" value="RBD_domain_sf"/>
</dbReference>
<protein>
    <recommendedName>
        <fullName evidence="3">RRM domain-containing protein</fullName>
    </recommendedName>
</protein>
<dbReference type="Proteomes" id="UP000054549">
    <property type="component" value="Unassembled WGS sequence"/>
</dbReference>
<evidence type="ECO:0008006" key="3">
    <source>
        <dbReference type="Google" id="ProtNLM"/>
    </source>
</evidence>
<name>A0A0C2XAZ0_AMAMK</name>
<dbReference type="SUPFAM" id="SSF54928">
    <property type="entry name" value="RNA-binding domain, RBD"/>
    <property type="match status" value="1"/>
</dbReference>
<accession>A0A0C2XAZ0</accession>
<gene>
    <name evidence="1" type="ORF">M378DRAFT_160962</name>
</gene>
<evidence type="ECO:0000313" key="1">
    <source>
        <dbReference type="EMBL" id="KIL66486.1"/>
    </source>
</evidence>